<sequence length="169" mass="18176">MLAAGRQAANPRPFNDRDGDEMTDHVKNQNAPKTPSPIDVEVGARIRTRRRVLGMSQAKLAEALGVTFQQVQKYEKGTNRVGASRLLNVANVLGVPVSSFFNSDTRDGQAERPRGSTAETELGAFVQSDEGRDLNGAFARIAEPAVRRQVVSLVKAMAATEVNGSRGDA</sequence>
<dbReference type="SUPFAM" id="SSF47413">
    <property type="entry name" value="lambda repressor-like DNA-binding domains"/>
    <property type="match status" value="1"/>
</dbReference>
<dbReference type="Pfam" id="PF01381">
    <property type="entry name" value="HTH_3"/>
    <property type="match status" value="1"/>
</dbReference>
<dbReference type="PANTHER" id="PTHR43236">
    <property type="entry name" value="ANTITOXIN HIGA1"/>
    <property type="match status" value="1"/>
</dbReference>
<proteinExistence type="predicted"/>
<feature type="domain" description="HTH cro/C1-type" evidence="2">
    <location>
        <begin position="46"/>
        <end position="100"/>
    </location>
</feature>
<dbReference type="PANTHER" id="PTHR43236:SF1">
    <property type="entry name" value="BLL7220 PROTEIN"/>
    <property type="match status" value="1"/>
</dbReference>
<organism evidence="3">
    <name type="scientific">Rhizobium rhizogenes</name>
    <name type="common">Agrobacterium rhizogenes</name>
    <dbReference type="NCBI Taxonomy" id="359"/>
    <lineage>
        <taxon>Bacteria</taxon>
        <taxon>Pseudomonadati</taxon>
        <taxon>Pseudomonadota</taxon>
        <taxon>Alphaproteobacteria</taxon>
        <taxon>Hyphomicrobiales</taxon>
        <taxon>Rhizobiaceae</taxon>
        <taxon>Rhizobium/Agrobacterium group</taxon>
        <taxon>Rhizobium</taxon>
    </lineage>
</organism>
<dbReference type="PROSITE" id="PS50943">
    <property type="entry name" value="HTH_CROC1"/>
    <property type="match status" value="1"/>
</dbReference>
<dbReference type="InterPro" id="IPR010982">
    <property type="entry name" value="Lambda_DNA-bd_dom_sf"/>
</dbReference>
<reference evidence="3" key="1">
    <citation type="journal article" date="1998" name="Nucleic Acids Symp. Ser.">
        <title>Genome structure of Ri plasmid (1): Construction of linking library and physical map of pRi1724 in Japanese Agrobacterium.</title>
        <authorList>
            <person name="Moriguchi K."/>
            <person name="Nishida T."/>
            <person name="Maeda Y."/>
            <person name="Tanaka N."/>
            <person name="Yoshida K."/>
        </authorList>
    </citation>
    <scope>NUCLEOTIDE SEQUENCE</scope>
    <source>
        <strain evidence="3">MAFF03-01724</strain>
        <plasmid evidence="3">pRi1724</plasmid>
    </source>
</reference>
<feature type="region of interest" description="Disordered" evidence="1">
    <location>
        <begin position="1"/>
        <end position="38"/>
    </location>
</feature>
<protein>
    <submittedName>
        <fullName evidence="3">Riorf88 protein</fullName>
    </submittedName>
</protein>
<feature type="compositionally biased region" description="Basic and acidic residues" evidence="1">
    <location>
        <begin position="14"/>
        <end position="27"/>
    </location>
</feature>
<evidence type="ECO:0000313" key="4">
    <source>
        <dbReference type="EMBL" id="BAB16207.1"/>
    </source>
</evidence>
<dbReference type="InterPro" id="IPR001387">
    <property type="entry name" value="Cro/C1-type_HTH"/>
</dbReference>
<dbReference type="GO" id="GO:0003677">
    <property type="term" value="F:DNA binding"/>
    <property type="evidence" value="ECO:0007669"/>
    <property type="project" value="InterPro"/>
</dbReference>
<reference evidence="4" key="2">
    <citation type="journal article" date="1999" name="Nucleic Acids Symp. Ser.">
        <title>Genome structure of Ri plasmid (1): Sequencing analysis of T-DNA and its flanking regions of pRi1724 in Japanese Agrobacterium rhizogenes.</title>
        <authorList>
            <person name="Maeda Y."/>
            <person name="Moriguchi K."/>
            <person name="Kataoka M."/>
            <person name="Satou M."/>
            <person name="Satutui N.H.N."/>
            <person name="Tanaka N."/>
            <person name="Yoshida K."/>
        </authorList>
    </citation>
    <scope>NUCLEOTIDE SEQUENCE</scope>
    <source>
        <strain evidence="4">MAFF03-01724</strain>
        <plasmid evidence="4">pRi1724</plasmid>
    </source>
</reference>
<evidence type="ECO:0000313" key="3">
    <source>
        <dbReference type="EMBL" id="BAA97799.1"/>
    </source>
</evidence>
<dbReference type="AlphaFoldDB" id="Q9KW96"/>
<dbReference type="EMBL" id="AB039932">
    <property type="protein sequence ID" value="BAA97799.1"/>
    <property type="molecule type" value="Genomic_DNA"/>
</dbReference>
<dbReference type="SMART" id="SM00530">
    <property type="entry name" value="HTH_XRE"/>
    <property type="match status" value="1"/>
</dbReference>
<dbReference type="CDD" id="cd00093">
    <property type="entry name" value="HTH_XRE"/>
    <property type="match status" value="1"/>
</dbReference>
<geneLocation type="plasmid" evidence="3">
    <name>pRi1724</name>
</geneLocation>
<reference evidence="3" key="4">
    <citation type="journal article" date="2001" name="J. Mol. Biol.">
        <title>The complete nucleotide sequence of a plant root-inducing (Ri) plasmid indicates its chimeric structure and evolutionary relationship between tumor-inducing (Ti) and symbiotic (Sym) plasmids in Rhizobiaceae.</title>
        <authorList>
            <person name="Moriguchi K."/>
            <person name="Maeda Y."/>
            <person name="Satou M."/>
            <person name="Hardayani N.S.N."/>
            <person name="Kataoka M."/>
            <person name="Tanaka N."/>
            <person name="Yoshida K."/>
        </authorList>
    </citation>
    <scope>NUCLEOTIDE SEQUENCE</scope>
    <source>
        <strain evidence="3">MAFF03-01724</strain>
        <plasmid evidence="3">pRi1724</plasmid>
    </source>
</reference>
<dbReference type="Gene3D" id="1.10.260.40">
    <property type="entry name" value="lambda repressor-like DNA-binding domains"/>
    <property type="match status" value="1"/>
</dbReference>
<evidence type="ECO:0000259" key="2">
    <source>
        <dbReference type="PROSITE" id="PS50943"/>
    </source>
</evidence>
<dbReference type="InterPro" id="IPR052345">
    <property type="entry name" value="Rad_response_metalloprotease"/>
</dbReference>
<dbReference type="EMBL" id="AP002086">
    <property type="protein sequence ID" value="BAB16207.1"/>
    <property type="molecule type" value="Genomic_DNA"/>
</dbReference>
<accession>Q9KW96</accession>
<evidence type="ECO:0000256" key="1">
    <source>
        <dbReference type="SAM" id="MobiDB-lite"/>
    </source>
</evidence>
<name>Q9KW96_RHIRH</name>
<gene>
    <name evidence="3" type="primary">riorf88</name>
</gene>
<reference evidence="3" key="3">
    <citation type="journal article" date="2000" name="DNA Res.">
        <title>Analysis of unique variable region of a plant root inducing plasmid, pRi1724, by the construction of its physical map and library.</title>
        <authorList>
            <person name="Moriguchi K."/>
            <person name="Maeda Y."/>
            <person name="Satou M."/>
            <person name="Kataoka M."/>
            <person name="Tanaka N."/>
            <person name="Yoshida K."/>
        </authorList>
    </citation>
    <scope>NUCLEOTIDE SEQUENCE</scope>
    <source>
        <strain evidence="3">MAFF03-01724</strain>
        <plasmid evidence="3">pRi1724</plasmid>
    </source>
</reference>
<keyword evidence="3" id="KW-0614">Plasmid</keyword>